<gene>
    <name evidence="2" type="ORF">POSPLADRAFT_1046980</name>
</gene>
<sequence>MPERKTYLLLGVTIDTGATCLKTMPYDNAHAIPSCDMLSSAREPHAEMGSLADSDDEPDTLTAYGDISLTADYEAPAPSLAKPSLRPKRRRPPAPSKLRKAQRYDSEAIRLSQTVLSQTRTKPDALISDADDLDALIRTFEQARMSRPKAPQEQENDPPWTKHASSNGKTQGPSTASVRQPFAIHNGRSNLVNSACHNGYTR</sequence>
<feature type="region of interest" description="Disordered" evidence="1">
    <location>
        <begin position="74"/>
        <end position="104"/>
    </location>
</feature>
<dbReference type="RefSeq" id="XP_024338490.1">
    <property type="nucleotide sequence ID" value="XM_024479170.1"/>
</dbReference>
<feature type="compositionally biased region" description="Basic residues" evidence="1">
    <location>
        <begin position="85"/>
        <end position="101"/>
    </location>
</feature>
<feature type="region of interest" description="Disordered" evidence="1">
    <location>
        <begin position="143"/>
        <end position="202"/>
    </location>
</feature>
<dbReference type="AlphaFoldDB" id="A0A1X6MZP8"/>
<evidence type="ECO:0000313" key="3">
    <source>
        <dbReference type="Proteomes" id="UP000194127"/>
    </source>
</evidence>
<dbReference type="EMBL" id="KZ110598">
    <property type="protein sequence ID" value="OSX61696.1"/>
    <property type="molecule type" value="Genomic_DNA"/>
</dbReference>
<protein>
    <submittedName>
        <fullName evidence="2">Uncharacterized protein</fullName>
    </submittedName>
</protein>
<reference evidence="2 3" key="1">
    <citation type="submission" date="2017-04" db="EMBL/GenBank/DDBJ databases">
        <title>Genome Sequence of the Model Brown-Rot Fungus Postia placenta SB12.</title>
        <authorList>
            <consortium name="DOE Joint Genome Institute"/>
            <person name="Gaskell J."/>
            <person name="Kersten P."/>
            <person name="Larrondo L.F."/>
            <person name="Canessa P."/>
            <person name="Martinez D."/>
            <person name="Hibbett D."/>
            <person name="Schmoll M."/>
            <person name="Kubicek C.P."/>
            <person name="Martinez A.T."/>
            <person name="Yadav J."/>
            <person name="Master E."/>
            <person name="Magnuson J.K."/>
            <person name="James T."/>
            <person name="Yaver D."/>
            <person name="Berka R."/>
            <person name="Labutti K."/>
            <person name="Lipzen A."/>
            <person name="Aerts A."/>
            <person name="Barry K."/>
            <person name="Henrissat B."/>
            <person name="Blanchette R."/>
            <person name="Grigoriev I."/>
            <person name="Cullen D."/>
        </authorList>
    </citation>
    <scope>NUCLEOTIDE SEQUENCE [LARGE SCALE GENOMIC DNA]</scope>
    <source>
        <strain evidence="2 3">MAD-698-R-SB12</strain>
    </source>
</reference>
<feature type="compositionally biased region" description="Polar residues" evidence="1">
    <location>
        <begin position="187"/>
        <end position="202"/>
    </location>
</feature>
<dbReference type="GeneID" id="36324120"/>
<evidence type="ECO:0000256" key="1">
    <source>
        <dbReference type="SAM" id="MobiDB-lite"/>
    </source>
</evidence>
<dbReference type="OrthoDB" id="10304235at2759"/>
<evidence type="ECO:0000313" key="2">
    <source>
        <dbReference type="EMBL" id="OSX61696.1"/>
    </source>
</evidence>
<accession>A0A1X6MZP8</accession>
<organism evidence="2 3">
    <name type="scientific">Postia placenta MAD-698-R-SB12</name>
    <dbReference type="NCBI Taxonomy" id="670580"/>
    <lineage>
        <taxon>Eukaryota</taxon>
        <taxon>Fungi</taxon>
        <taxon>Dikarya</taxon>
        <taxon>Basidiomycota</taxon>
        <taxon>Agaricomycotina</taxon>
        <taxon>Agaricomycetes</taxon>
        <taxon>Polyporales</taxon>
        <taxon>Adustoporiaceae</taxon>
        <taxon>Rhodonia</taxon>
    </lineage>
</organism>
<name>A0A1X6MZP8_9APHY</name>
<feature type="compositionally biased region" description="Polar residues" evidence="1">
    <location>
        <begin position="163"/>
        <end position="178"/>
    </location>
</feature>
<keyword evidence="3" id="KW-1185">Reference proteome</keyword>
<proteinExistence type="predicted"/>
<dbReference type="Proteomes" id="UP000194127">
    <property type="component" value="Unassembled WGS sequence"/>
</dbReference>